<evidence type="ECO:0000256" key="7">
    <source>
        <dbReference type="ARBA" id="ARBA00023265"/>
    </source>
</evidence>
<keyword evidence="7" id="KW-0568">Pathogenesis-related protein</keyword>
<name>A0ABD3D3N9_9LAMI</name>
<comment type="subcellular location">
    <subcellularLocation>
        <location evidence="1">Membrane</location>
        <topology evidence="1">Multi-pass membrane protein</topology>
    </subcellularLocation>
</comment>
<dbReference type="Proteomes" id="UP001632038">
    <property type="component" value="Unassembled WGS sequence"/>
</dbReference>
<evidence type="ECO:0000256" key="3">
    <source>
        <dbReference type="ARBA" id="ARBA00022692"/>
    </source>
</evidence>
<accession>A0ABD3D3N9</accession>
<evidence type="ECO:0000256" key="4">
    <source>
        <dbReference type="ARBA" id="ARBA00022821"/>
    </source>
</evidence>
<reference evidence="10" key="1">
    <citation type="journal article" date="2024" name="IScience">
        <title>Strigolactones Initiate the Formation of Haustorium-like Structures in Castilleja.</title>
        <authorList>
            <person name="Buerger M."/>
            <person name="Peterson D."/>
            <person name="Chory J."/>
        </authorList>
    </citation>
    <scope>NUCLEOTIDE SEQUENCE [LARGE SCALE GENOMIC DNA]</scope>
</reference>
<keyword evidence="5 8" id="KW-1133">Transmembrane helix</keyword>
<keyword evidence="3 8" id="KW-0812">Transmembrane</keyword>
<keyword evidence="6 8" id="KW-0472">Membrane</keyword>
<sequence>MNDQGSITLIDIFVLPTFSLMNDQVSITLIDQMSKQCLMGIIFAIFMFENCLDQTHTMRTTWSVATVSTVFIVLSLGVERLILQITNWLKKTERKPLLLAIKKMKQELMLLGFIYVLITTMGSNISKICIPSKYFNGAFVQYTKEGNDKERENGGSNLNCKKTHTMRTTWSVATILTVFIVLSLAVERLILQITNNYQPFVPYEGLEQLHQLIFVMAITHICYSCMTMVFAINPKSSDNAKANRPLLERTPRILWMGT</sequence>
<evidence type="ECO:0000256" key="5">
    <source>
        <dbReference type="ARBA" id="ARBA00022989"/>
    </source>
</evidence>
<feature type="transmembrane region" description="Helical" evidence="8">
    <location>
        <begin position="108"/>
        <end position="125"/>
    </location>
</feature>
<feature type="transmembrane region" description="Helical" evidence="8">
    <location>
        <begin position="170"/>
        <end position="191"/>
    </location>
</feature>
<evidence type="ECO:0000313" key="9">
    <source>
        <dbReference type="EMBL" id="KAL3636890.1"/>
    </source>
</evidence>
<gene>
    <name evidence="9" type="primary">MLO14_2</name>
    <name evidence="9" type="ORF">CASFOL_019189</name>
</gene>
<comment type="similarity">
    <text evidence="2">Belongs to the MLO family.</text>
</comment>
<dbReference type="Pfam" id="PF03094">
    <property type="entry name" value="Mlo"/>
    <property type="match status" value="1"/>
</dbReference>
<comment type="caution">
    <text evidence="9">The sequence shown here is derived from an EMBL/GenBank/DDBJ whole genome shotgun (WGS) entry which is preliminary data.</text>
</comment>
<evidence type="ECO:0000256" key="1">
    <source>
        <dbReference type="ARBA" id="ARBA00004141"/>
    </source>
</evidence>
<evidence type="ECO:0000256" key="2">
    <source>
        <dbReference type="ARBA" id="ARBA00006574"/>
    </source>
</evidence>
<feature type="transmembrane region" description="Helical" evidence="8">
    <location>
        <begin position="64"/>
        <end position="88"/>
    </location>
</feature>
<feature type="transmembrane region" description="Helical" evidence="8">
    <location>
        <begin position="211"/>
        <end position="232"/>
    </location>
</feature>
<evidence type="ECO:0000256" key="8">
    <source>
        <dbReference type="SAM" id="Phobius"/>
    </source>
</evidence>
<dbReference type="AlphaFoldDB" id="A0ABD3D3N9"/>
<protein>
    <submittedName>
        <fullName evidence="9">Mlo14p</fullName>
    </submittedName>
</protein>
<dbReference type="GO" id="GO:0016020">
    <property type="term" value="C:membrane"/>
    <property type="evidence" value="ECO:0007669"/>
    <property type="project" value="UniProtKB-SubCell"/>
</dbReference>
<dbReference type="PANTHER" id="PTHR31942:SF77">
    <property type="entry name" value="MLO-LIKE PROTEIN 14"/>
    <property type="match status" value="1"/>
</dbReference>
<dbReference type="InterPro" id="IPR004326">
    <property type="entry name" value="Mlo"/>
</dbReference>
<evidence type="ECO:0000313" key="10">
    <source>
        <dbReference type="Proteomes" id="UP001632038"/>
    </source>
</evidence>
<dbReference type="PANTHER" id="PTHR31942">
    <property type="entry name" value="MLO-LIKE PROTEIN 1"/>
    <property type="match status" value="1"/>
</dbReference>
<keyword evidence="4" id="KW-0611">Plant defense</keyword>
<dbReference type="GO" id="GO:0006952">
    <property type="term" value="P:defense response"/>
    <property type="evidence" value="ECO:0007669"/>
    <property type="project" value="UniProtKB-KW"/>
</dbReference>
<evidence type="ECO:0000256" key="6">
    <source>
        <dbReference type="ARBA" id="ARBA00023136"/>
    </source>
</evidence>
<proteinExistence type="inferred from homology"/>
<organism evidence="9 10">
    <name type="scientific">Castilleja foliolosa</name>
    <dbReference type="NCBI Taxonomy" id="1961234"/>
    <lineage>
        <taxon>Eukaryota</taxon>
        <taxon>Viridiplantae</taxon>
        <taxon>Streptophyta</taxon>
        <taxon>Embryophyta</taxon>
        <taxon>Tracheophyta</taxon>
        <taxon>Spermatophyta</taxon>
        <taxon>Magnoliopsida</taxon>
        <taxon>eudicotyledons</taxon>
        <taxon>Gunneridae</taxon>
        <taxon>Pentapetalae</taxon>
        <taxon>asterids</taxon>
        <taxon>lamiids</taxon>
        <taxon>Lamiales</taxon>
        <taxon>Orobanchaceae</taxon>
        <taxon>Pedicularideae</taxon>
        <taxon>Castillejinae</taxon>
        <taxon>Castilleja</taxon>
    </lineage>
</organism>
<dbReference type="EMBL" id="JAVIJP010000026">
    <property type="protein sequence ID" value="KAL3636890.1"/>
    <property type="molecule type" value="Genomic_DNA"/>
</dbReference>
<keyword evidence="10" id="KW-1185">Reference proteome</keyword>